<dbReference type="EMBL" id="BMAU01021438">
    <property type="protein sequence ID" value="GFY36851.1"/>
    <property type="molecule type" value="Genomic_DNA"/>
</dbReference>
<name>A0A8X6WNC5_TRICX</name>
<reference evidence="2" key="1">
    <citation type="submission" date="2020-08" db="EMBL/GenBank/DDBJ databases">
        <title>Multicomponent nature underlies the extraordinary mechanical properties of spider dragline silk.</title>
        <authorList>
            <person name="Kono N."/>
            <person name="Nakamura H."/>
            <person name="Mori M."/>
            <person name="Yoshida Y."/>
            <person name="Ohtoshi R."/>
            <person name="Malay A.D."/>
            <person name="Moran D.A.P."/>
            <person name="Tomita M."/>
            <person name="Numata K."/>
            <person name="Arakawa K."/>
        </authorList>
    </citation>
    <scope>NUCLEOTIDE SEQUENCE</scope>
</reference>
<dbReference type="AlphaFoldDB" id="A0A8X6WNC5"/>
<proteinExistence type="predicted"/>
<protein>
    <submittedName>
        <fullName evidence="2">Uncharacterized protein</fullName>
    </submittedName>
</protein>
<evidence type="ECO:0000256" key="1">
    <source>
        <dbReference type="SAM" id="MobiDB-lite"/>
    </source>
</evidence>
<evidence type="ECO:0000313" key="2">
    <source>
        <dbReference type="EMBL" id="GFY36851.1"/>
    </source>
</evidence>
<sequence>MGNHIEMHSERGSDDTKCKKDRARISGKNTFITFSTAKMLRNRSLVYAIEDATETEASDDGACTRTAAQKLHFECRKSGSRTGR</sequence>
<evidence type="ECO:0000313" key="3">
    <source>
        <dbReference type="Proteomes" id="UP000887159"/>
    </source>
</evidence>
<dbReference type="Proteomes" id="UP000887159">
    <property type="component" value="Unassembled WGS sequence"/>
</dbReference>
<feature type="region of interest" description="Disordered" evidence="1">
    <location>
        <begin position="1"/>
        <end position="20"/>
    </location>
</feature>
<accession>A0A8X6WNC5</accession>
<feature type="compositionally biased region" description="Basic and acidic residues" evidence="1">
    <location>
        <begin position="1"/>
        <end position="18"/>
    </location>
</feature>
<keyword evidence="3" id="KW-1185">Reference proteome</keyword>
<gene>
    <name evidence="2" type="ORF">TNCV_2568131</name>
</gene>
<comment type="caution">
    <text evidence="2">The sequence shown here is derived from an EMBL/GenBank/DDBJ whole genome shotgun (WGS) entry which is preliminary data.</text>
</comment>
<organism evidence="2 3">
    <name type="scientific">Trichonephila clavipes</name>
    <name type="common">Golden silk orbweaver</name>
    <name type="synonym">Nephila clavipes</name>
    <dbReference type="NCBI Taxonomy" id="2585209"/>
    <lineage>
        <taxon>Eukaryota</taxon>
        <taxon>Metazoa</taxon>
        <taxon>Ecdysozoa</taxon>
        <taxon>Arthropoda</taxon>
        <taxon>Chelicerata</taxon>
        <taxon>Arachnida</taxon>
        <taxon>Araneae</taxon>
        <taxon>Araneomorphae</taxon>
        <taxon>Entelegynae</taxon>
        <taxon>Araneoidea</taxon>
        <taxon>Nephilidae</taxon>
        <taxon>Trichonephila</taxon>
    </lineage>
</organism>